<dbReference type="Pfam" id="PF13714">
    <property type="entry name" value="PEP_mutase"/>
    <property type="match status" value="1"/>
</dbReference>
<name>A0A7G6YAU9_9MICO</name>
<dbReference type="EMBL" id="CP043641">
    <property type="protein sequence ID" value="QNE35614.1"/>
    <property type="molecule type" value="Genomic_DNA"/>
</dbReference>
<gene>
    <name evidence="2" type="ORF">F1C12_11070</name>
</gene>
<dbReference type="PANTHER" id="PTHR42905:SF7">
    <property type="entry name" value="PHOSPHOENOLPYRUVATE PHOSPHOMUTASE"/>
    <property type="match status" value="1"/>
</dbReference>
<dbReference type="Proteomes" id="UP000515511">
    <property type="component" value="Chromosome"/>
</dbReference>
<sequence>MSKAAQLRALLDGDGPVLAAGAHNGIGAALARRAGYDAVWASGLEISAAHGLPDIGLLGMSDFLQAARTMDNASSLPVIADCDTGFGGEANVAYAVSSYEAAGIAAVCFEDKVFPKRNSFAEERHQELVTIGEFSRKIRAAKGAQSSPDLVIIARTEALIAGAGMDEALRRADAFAAAGADVILIHSKAKEKTQIEEFLDRWSGGLPVAIVPTTYPDWTVADAYEAGASLIIHANQGLRATVTAVQATFETMIAAGCPRPVESRIATVADIFELQNMEYWLELGA</sequence>
<evidence type="ECO:0000256" key="1">
    <source>
        <dbReference type="ARBA" id="ARBA00038455"/>
    </source>
</evidence>
<dbReference type="KEGG" id="lse:F1C12_11070"/>
<reference evidence="3" key="1">
    <citation type="submission" date="2019-09" db="EMBL/GenBank/DDBJ databases">
        <title>Antimicrobial potential of Antarctic Bacteria.</title>
        <authorList>
            <person name="Benaud N."/>
            <person name="Edwards R.J."/>
            <person name="Ferrari B.C."/>
        </authorList>
    </citation>
    <scope>NUCLEOTIDE SEQUENCE [LARGE SCALE GENOMIC DNA]</scope>
    <source>
        <strain evidence="3">INR9</strain>
    </source>
</reference>
<dbReference type="PANTHER" id="PTHR42905">
    <property type="entry name" value="PHOSPHOENOLPYRUVATE CARBOXYLASE"/>
    <property type="match status" value="1"/>
</dbReference>
<evidence type="ECO:0000313" key="3">
    <source>
        <dbReference type="Proteomes" id="UP000515511"/>
    </source>
</evidence>
<keyword evidence="2" id="KW-0670">Pyruvate</keyword>
<dbReference type="Gene3D" id="3.20.20.60">
    <property type="entry name" value="Phosphoenolpyruvate-binding domains"/>
    <property type="match status" value="1"/>
</dbReference>
<dbReference type="CDD" id="cd00377">
    <property type="entry name" value="ICL_PEPM"/>
    <property type="match status" value="1"/>
</dbReference>
<evidence type="ECO:0000313" key="2">
    <source>
        <dbReference type="EMBL" id="QNE35614.1"/>
    </source>
</evidence>
<dbReference type="InterPro" id="IPR015813">
    <property type="entry name" value="Pyrv/PenolPyrv_kinase-like_dom"/>
</dbReference>
<comment type="similarity">
    <text evidence="1">Belongs to the isocitrate lyase/PEP mutase superfamily. PEP mutase family.</text>
</comment>
<organism evidence="2 3">
    <name type="scientific">Leifsonia shinshuensis</name>
    <dbReference type="NCBI Taxonomy" id="150026"/>
    <lineage>
        <taxon>Bacteria</taxon>
        <taxon>Bacillati</taxon>
        <taxon>Actinomycetota</taxon>
        <taxon>Actinomycetes</taxon>
        <taxon>Micrococcales</taxon>
        <taxon>Microbacteriaceae</taxon>
        <taxon>Leifsonia</taxon>
    </lineage>
</organism>
<dbReference type="InterPro" id="IPR040442">
    <property type="entry name" value="Pyrv_kinase-like_dom_sf"/>
</dbReference>
<protein>
    <submittedName>
        <fullName evidence="2">Phosphoenolpyruvate phosphomutase</fullName>
    </submittedName>
</protein>
<accession>A0A7G6YAU9</accession>
<dbReference type="InterPro" id="IPR039556">
    <property type="entry name" value="ICL/PEPM"/>
</dbReference>
<proteinExistence type="inferred from homology"/>
<dbReference type="RefSeq" id="WP_185275084.1">
    <property type="nucleotide sequence ID" value="NZ_CP043641.1"/>
</dbReference>
<dbReference type="SUPFAM" id="SSF51621">
    <property type="entry name" value="Phosphoenolpyruvate/pyruvate domain"/>
    <property type="match status" value="1"/>
</dbReference>
<dbReference type="AlphaFoldDB" id="A0A7G6YAU9"/>
<dbReference type="GO" id="GO:0003824">
    <property type="term" value="F:catalytic activity"/>
    <property type="evidence" value="ECO:0007669"/>
    <property type="project" value="InterPro"/>
</dbReference>